<dbReference type="PANTHER" id="PTHR10721:SF1">
    <property type="entry name" value="MITOCHONDRIAL IMPORT INNER MEMBRANE TRANSLOCASE SUBUNIT TIM44"/>
    <property type="match status" value="1"/>
</dbReference>
<dbReference type="EMBL" id="LK052891">
    <property type="protein sequence ID" value="CDR41127.1"/>
    <property type="molecule type" value="Genomic_DNA"/>
</dbReference>
<dbReference type="GO" id="GO:0005524">
    <property type="term" value="F:ATP binding"/>
    <property type="evidence" value="ECO:0007669"/>
    <property type="project" value="UniProtKB-KW"/>
</dbReference>
<evidence type="ECO:0000256" key="12">
    <source>
        <dbReference type="ARBA" id="ARBA00074309"/>
    </source>
</evidence>
<dbReference type="SUPFAM" id="SSF54427">
    <property type="entry name" value="NTF2-like"/>
    <property type="match status" value="1"/>
</dbReference>
<feature type="domain" description="Tim44-like" evidence="15">
    <location>
        <begin position="254"/>
        <end position="407"/>
    </location>
</feature>
<evidence type="ECO:0000313" key="16">
    <source>
        <dbReference type="EMBL" id="CDR41127.1"/>
    </source>
</evidence>
<accession>A0A061B0H2</accession>
<dbReference type="Gene3D" id="3.10.450.240">
    <property type="match status" value="1"/>
</dbReference>
<dbReference type="InterPro" id="IPR007379">
    <property type="entry name" value="Tim44-like_dom"/>
</dbReference>
<dbReference type="FunFam" id="3.10.450.240:FF:000002">
    <property type="entry name" value="Mitochondrial import inner membrane translocase subunit TIM44"/>
    <property type="match status" value="1"/>
</dbReference>
<keyword evidence="6" id="KW-0067">ATP-binding</keyword>
<gene>
    <name evidence="16" type="ORF">CYFA0S_06e02234g</name>
</gene>
<dbReference type="PIRSF" id="PIRSF037871">
    <property type="entry name" value="TIM44"/>
    <property type="match status" value="1"/>
</dbReference>
<evidence type="ECO:0000256" key="3">
    <source>
        <dbReference type="ARBA" id="ARBA00022448"/>
    </source>
</evidence>
<evidence type="ECO:0000259" key="15">
    <source>
        <dbReference type="SMART" id="SM00978"/>
    </source>
</evidence>
<reference evidence="16" key="1">
    <citation type="journal article" date="2014" name="Genome Announc.">
        <title>Genome sequence of the yeast Cyberlindnera fabianii (Hansenula fabianii).</title>
        <authorList>
            <person name="Freel K.C."/>
            <person name="Sarilar V."/>
            <person name="Neuveglise C."/>
            <person name="Devillers H."/>
            <person name="Friedrich A."/>
            <person name="Schacherer J."/>
        </authorList>
    </citation>
    <scope>NUCLEOTIDE SEQUENCE</scope>
    <source>
        <strain evidence="16">YJS4271</strain>
    </source>
</reference>
<evidence type="ECO:0000256" key="4">
    <source>
        <dbReference type="ARBA" id="ARBA00022741"/>
    </source>
</evidence>
<keyword evidence="10 13" id="KW-0496">Mitochondrion</keyword>
<evidence type="ECO:0000256" key="10">
    <source>
        <dbReference type="ARBA" id="ARBA00023128"/>
    </source>
</evidence>
<evidence type="ECO:0000256" key="8">
    <source>
        <dbReference type="ARBA" id="ARBA00022946"/>
    </source>
</evidence>
<dbReference type="VEuPathDB" id="FungiDB:BON22_3122"/>
<dbReference type="AlphaFoldDB" id="A0A061B0H2"/>
<evidence type="ECO:0000256" key="1">
    <source>
        <dbReference type="ARBA" id="ARBA00004637"/>
    </source>
</evidence>
<evidence type="ECO:0000256" key="5">
    <source>
        <dbReference type="ARBA" id="ARBA00022792"/>
    </source>
</evidence>
<dbReference type="PhylomeDB" id="A0A061B0H2"/>
<keyword evidence="4" id="KW-0547">Nucleotide-binding</keyword>
<evidence type="ECO:0000256" key="11">
    <source>
        <dbReference type="ARBA" id="ARBA00023136"/>
    </source>
</evidence>
<organism evidence="16">
    <name type="scientific">Cyberlindnera fabianii</name>
    <name type="common">Yeast</name>
    <name type="synonym">Hansenula fabianii</name>
    <dbReference type="NCBI Taxonomy" id="36022"/>
    <lineage>
        <taxon>Eukaryota</taxon>
        <taxon>Fungi</taxon>
        <taxon>Dikarya</taxon>
        <taxon>Ascomycota</taxon>
        <taxon>Saccharomycotina</taxon>
        <taxon>Saccharomycetes</taxon>
        <taxon>Phaffomycetales</taxon>
        <taxon>Phaffomycetaceae</taxon>
        <taxon>Cyberlindnera</taxon>
    </lineage>
</organism>
<proteinExistence type="inferred from homology"/>
<dbReference type="GO" id="GO:0005743">
    <property type="term" value="C:mitochondrial inner membrane"/>
    <property type="evidence" value="ECO:0007669"/>
    <property type="project" value="UniProtKB-SubCell"/>
</dbReference>
<sequence>MLRNTLLKQATQASIARSFHTSVVALNAPPKSPLQVFTETFRKEWKQSKELQDGIKALSDETGKIGQSDAFKKAKEAYEQASKRTTVIGRTIKETGEVIEKVAEDVWDSEAGKFTRRTFERTADVADKAFEPVRHTKVYKDITEEVLDGSAGSYGGFETKEQRRIRREKELASGKRPKAVKASEEAGTSLVHTDIKPTGPGLGKKIEDFQTKTAVGRTFADLKLKYWSESENPLIVLIRTVFEKIGGLFAETESAQVIRLFKQIDPTFNNEDFTKQLRQYIIPEVLDAYVKGEEDVLKVWFSEAPYNVYAAQQKVFRDQELFSDGKILDIRGVEIVSAKMLPSNIPVLVVGCRAQEIHLYRKAKTGEIAAGHESNIVMSSYAMVLTRIAENVDDKETEGWKILEFVRGGSREFH</sequence>
<dbReference type="Pfam" id="PF04280">
    <property type="entry name" value="Tim44"/>
    <property type="match status" value="1"/>
</dbReference>
<keyword evidence="8" id="KW-0809">Transit peptide</keyword>
<dbReference type="OrthoDB" id="10265990at2759"/>
<comment type="function">
    <text evidence="13">Essential component of the PAM complex, a complex required for the translocation of transit peptide-containing proteins from the inner membrane into the mitochondrial matrix in an ATP-dependent manner.</text>
</comment>
<evidence type="ECO:0000256" key="13">
    <source>
        <dbReference type="PIRNR" id="PIRNR037871"/>
    </source>
</evidence>
<evidence type="ECO:0000256" key="7">
    <source>
        <dbReference type="ARBA" id="ARBA00022927"/>
    </source>
</evidence>
<feature type="region of interest" description="Disordered" evidence="14">
    <location>
        <begin position="165"/>
        <end position="194"/>
    </location>
</feature>
<dbReference type="InterPro" id="IPR032710">
    <property type="entry name" value="NTF2-like_dom_sf"/>
</dbReference>
<keyword evidence="9 13" id="KW-0811">Translocation</keyword>
<comment type="similarity">
    <text evidence="2 13">Belongs to the Tim44 family.</text>
</comment>
<keyword evidence="3 13" id="KW-0813">Transport</keyword>
<dbReference type="InterPro" id="IPR017303">
    <property type="entry name" value="Tim44"/>
</dbReference>
<dbReference type="SMART" id="SM00978">
    <property type="entry name" value="Tim44"/>
    <property type="match status" value="1"/>
</dbReference>
<evidence type="ECO:0000256" key="2">
    <source>
        <dbReference type="ARBA" id="ARBA00009597"/>
    </source>
</evidence>
<evidence type="ECO:0000256" key="9">
    <source>
        <dbReference type="ARBA" id="ARBA00023010"/>
    </source>
</evidence>
<dbReference type="PANTHER" id="PTHR10721">
    <property type="entry name" value="MITOCHONDRIAL IMPORT INNER MEMBRANE TRANSLOCASE SUBUNIT TIM44"/>
    <property type="match status" value="1"/>
</dbReference>
<dbReference type="GO" id="GO:0030150">
    <property type="term" value="P:protein import into mitochondrial matrix"/>
    <property type="evidence" value="ECO:0007669"/>
    <property type="project" value="InterPro"/>
</dbReference>
<keyword evidence="11 13" id="KW-0472">Membrane</keyword>
<keyword evidence="7 13" id="KW-0653">Protein transport</keyword>
<dbReference type="GO" id="GO:0051087">
    <property type="term" value="F:protein-folding chaperone binding"/>
    <property type="evidence" value="ECO:0007669"/>
    <property type="project" value="InterPro"/>
</dbReference>
<keyword evidence="5 13" id="KW-0999">Mitochondrion inner membrane</keyword>
<name>A0A061B0H2_CYBFA</name>
<evidence type="ECO:0000256" key="6">
    <source>
        <dbReference type="ARBA" id="ARBA00022840"/>
    </source>
</evidence>
<protein>
    <recommendedName>
        <fullName evidence="12 13">Mitochondrial import inner membrane translocase subunit TIM44</fullName>
    </recommendedName>
</protein>
<evidence type="ECO:0000256" key="14">
    <source>
        <dbReference type="SAM" id="MobiDB-lite"/>
    </source>
</evidence>
<dbReference type="InterPro" id="IPR039544">
    <property type="entry name" value="Tim44-like"/>
</dbReference>
<comment type="subcellular location">
    <subcellularLocation>
        <location evidence="1">Mitochondrion inner membrane</location>
        <topology evidence="1">Peripheral membrane protein</topology>
    </subcellularLocation>
</comment>